<evidence type="ECO:0000313" key="2">
    <source>
        <dbReference type="EMBL" id="KAF2231270.1"/>
    </source>
</evidence>
<keyword evidence="3" id="KW-1185">Reference proteome</keyword>
<proteinExistence type="predicted"/>
<protein>
    <recommendedName>
        <fullName evidence="1">2EXR domain-containing protein</fullName>
    </recommendedName>
</protein>
<evidence type="ECO:0000313" key="3">
    <source>
        <dbReference type="Proteomes" id="UP000800092"/>
    </source>
</evidence>
<sequence length="413" mass="46744">MTTLPQHLQIINSSHCHSEDAKFSPFSKLPPEIRLRIWTHSLERHRLVEVEVAIEEDLPSDSGGARPYSTQNALNKLISGRNYTATVQALQLNSKLLRVTSESRNAALSFYRVHIPCHLQASKERIQGNAAPSMRTAKATKSIFYFNPEYDFIHLSKQGPAKHTFVDFLHDLKAYDPRDVGLLNLALDTNGMSLGLHAVNEVSEAPAKASFIDTLSRLQEIIWVAESHTGRAIMGPGVGFYSFGVRFNHSMPIKAITPSFDLLRRDPRPVGPELDFILTGSSDPRQLRVYWQELLRSWGIRRALPVRERVLFAYDSPVYQQQVYDTKTANKLLTEEQDHWLASQQHWHRFTISCAGKIPVEGPEELAKAVKPAIGFWLFPAEALGPLEGELWHMKKVFDMTNCWPELALSNLS</sequence>
<dbReference type="Proteomes" id="UP000800092">
    <property type="component" value="Unassembled WGS sequence"/>
</dbReference>
<reference evidence="2" key="1">
    <citation type="journal article" date="2020" name="Stud. Mycol.">
        <title>101 Dothideomycetes genomes: a test case for predicting lifestyles and emergence of pathogens.</title>
        <authorList>
            <person name="Haridas S."/>
            <person name="Albert R."/>
            <person name="Binder M."/>
            <person name="Bloem J."/>
            <person name="Labutti K."/>
            <person name="Salamov A."/>
            <person name="Andreopoulos B."/>
            <person name="Baker S."/>
            <person name="Barry K."/>
            <person name="Bills G."/>
            <person name="Bluhm B."/>
            <person name="Cannon C."/>
            <person name="Castanera R."/>
            <person name="Culley D."/>
            <person name="Daum C."/>
            <person name="Ezra D."/>
            <person name="Gonzalez J."/>
            <person name="Henrissat B."/>
            <person name="Kuo A."/>
            <person name="Liang C."/>
            <person name="Lipzen A."/>
            <person name="Lutzoni F."/>
            <person name="Magnuson J."/>
            <person name="Mondo S."/>
            <person name="Nolan M."/>
            <person name="Ohm R."/>
            <person name="Pangilinan J."/>
            <person name="Park H.-J."/>
            <person name="Ramirez L."/>
            <person name="Alfaro M."/>
            <person name="Sun H."/>
            <person name="Tritt A."/>
            <person name="Yoshinaga Y."/>
            <person name="Zwiers L.-H."/>
            <person name="Turgeon B."/>
            <person name="Goodwin S."/>
            <person name="Spatafora J."/>
            <person name="Crous P."/>
            <person name="Grigoriev I."/>
        </authorList>
    </citation>
    <scope>NUCLEOTIDE SEQUENCE</scope>
    <source>
        <strain evidence="2">Tuck. ex Michener</strain>
    </source>
</reference>
<dbReference type="Pfam" id="PF20150">
    <property type="entry name" value="2EXR"/>
    <property type="match status" value="1"/>
</dbReference>
<dbReference type="OrthoDB" id="3469466at2759"/>
<gene>
    <name evidence="2" type="ORF">EV356DRAFT_507228</name>
</gene>
<name>A0A6A6H0K9_VIRVR</name>
<dbReference type="EMBL" id="ML991829">
    <property type="protein sequence ID" value="KAF2231270.1"/>
    <property type="molecule type" value="Genomic_DNA"/>
</dbReference>
<dbReference type="AlphaFoldDB" id="A0A6A6H0K9"/>
<dbReference type="PANTHER" id="PTHR35910:SF6">
    <property type="entry name" value="2EXR DOMAIN-CONTAINING PROTEIN"/>
    <property type="match status" value="1"/>
</dbReference>
<dbReference type="PANTHER" id="PTHR35910">
    <property type="entry name" value="2EXR DOMAIN-CONTAINING PROTEIN"/>
    <property type="match status" value="1"/>
</dbReference>
<evidence type="ECO:0000259" key="1">
    <source>
        <dbReference type="Pfam" id="PF20150"/>
    </source>
</evidence>
<accession>A0A6A6H0K9</accession>
<feature type="domain" description="2EXR" evidence="1">
    <location>
        <begin position="23"/>
        <end position="153"/>
    </location>
</feature>
<organism evidence="2 3">
    <name type="scientific">Viridothelium virens</name>
    <name type="common">Speckled blister lichen</name>
    <name type="synonym">Trypethelium virens</name>
    <dbReference type="NCBI Taxonomy" id="1048519"/>
    <lineage>
        <taxon>Eukaryota</taxon>
        <taxon>Fungi</taxon>
        <taxon>Dikarya</taxon>
        <taxon>Ascomycota</taxon>
        <taxon>Pezizomycotina</taxon>
        <taxon>Dothideomycetes</taxon>
        <taxon>Dothideomycetes incertae sedis</taxon>
        <taxon>Trypetheliales</taxon>
        <taxon>Trypetheliaceae</taxon>
        <taxon>Viridothelium</taxon>
    </lineage>
</organism>
<dbReference type="InterPro" id="IPR045518">
    <property type="entry name" value="2EXR"/>
</dbReference>